<name>A0A1I2VET8_9BACT</name>
<dbReference type="Proteomes" id="UP000198724">
    <property type="component" value="Unassembled WGS sequence"/>
</dbReference>
<keyword evidence="1" id="KW-0812">Transmembrane</keyword>
<keyword evidence="1" id="KW-1133">Transmembrane helix</keyword>
<dbReference type="AlphaFoldDB" id="A0A1I2VET8"/>
<feature type="transmembrane region" description="Helical" evidence="1">
    <location>
        <begin position="20"/>
        <end position="48"/>
    </location>
</feature>
<dbReference type="RefSeq" id="WP_092101757.1">
    <property type="nucleotide sequence ID" value="NZ_FOOT01000004.1"/>
</dbReference>
<evidence type="ECO:0000313" key="3">
    <source>
        <dbReference type="Proteomes" id="UP000198724"/>
    </source>
</evidence>
<gene>
    <name evidence="2" type="ORF">SAMN05421739_10490</name>
</gene>
<protein>
    <submittedName>
        <fullName evidence="2">Uncharacterized protein</fullName>
    </submittedName>
</protein>
<evidence type="ECO:0000313" key="2">
    <source>
        <dbReference type="EMBL" id="SFG85681.1"/>
    </source>
</evidence>
<dbReference type="EMBL" id="FOOT01000004">
    <property type="protein sequence ID" value="SFG85681.1"/>
    <property type="molecule type" value="Genomic_DNA"/>
</dbReference>
<evidence type="ECO:0000256" key="1">
    <source>
        <dbReference type="SAM" id="Phobius"/>
    </source>
</evidence>
<dbReference type="STRING" id="1436961.SAMN05421739_10490"/>
<proteinExistence type="predicted"/>
<reference evidence="3" key="1">
    <citation type="submission" date="2016-10" db="EMBL/GenBank/DDBJ databases">
        <authorList>
            <person name="Varghese N."/>
            <person name="Submissions S."/>
        </authorList>
    </citation>
    <scope>NUCLEOTIDE SEQUENCE [LARGE SCALE GENOMIC DNA]</scope>
    <source>
        <strain evidence="3">LP51</strain>
    </source>
</reference>
<feature type="transmembrane region" description="Helical" evidence="1">
    <location>
        <begin position="86"/>
        <end position="102"/>
    </location>
</feature>
<dbReference type="OrthoDB" id="9853917at2"/>
<keyword evidence="3" id="KW-1185">Reference proteome</keyword>
<keyword evidence="1" id="KW-0472">Membrane</keyword>
<organism evidence="2 3">
    <name type="scientific">Pontibacter chinhatensis</name>
    <dbReference type="NCBI Taxonomy" id="1436961"/>
    <lineage>
        <taxon>Bacteria</taxon>
        <taxon>Pseudomonadati</taxon>
        <taxon>Bacteroidota</taxon>
        <taxon>Cytophagia</taxon>
        <taxon>Cytophagales</taxon>
        <taxon>Hymenobacteraceae</taxon>
        <taxon>Pontibacter</taxon>
    </lineage>
</organism>
<sequence>MLSYEKLSRSTRTRTALLLLLLFMVLAVVDLFISFFGGLVLGVLLVQFEWEAHRFLKRAAGSIPRLYRMFTGISKQYLSLSRYHKLLLKAALLALVFILMLSGVLHTFWGGLLSGILLVLLTHDVLRYQQQQGK</sequence>
<accession>A0A1I2VET8</accession>